<dbReference type="GO" id="GO:0005739">
    <property type="term" value="C:mitochondrion"/>
    <property type="evidence" value="ECO:0007669"/>
    <property type="project" value="TreeGrafter"/>
</dbReference>
<evidence type="ECO:0000313" key="8">
    <source>
        <dbReference type="Proteomes" id="UP000289152"/>
    </source>
</evidence>
<evidence type="ECO:0000256" key="6">
    <source>
        <dbReference type="RuleBase" id="RU363053"/>
    </source>
</evidence>
<dbReference type="PANTHER" id="PTHR11266:SF17">
    <property type="entry name" value="PROTEIN MPV17"/>
    <property type="match status" value="1"/>
</dbReference>
<dbReference type="GO" id="GO:0016020">
    <property type="term" value="C:membrane"/>
    <property type="evidence" value="ECO:0007669"/>
    <property type="project" value="UniProtKB-SubCell"/>
</dbReference>
<proteinExistence type="inferred from homology"/>
<evidence type="ECO:0000256" key="2">
    <source>
        <dbReference type="ARBA" id="ARBA00006824"/>
    </source>
</evidence>
<dbReference type="InterPro" id="IPR007248">
    <property type="entry name" value="Mpv17_PMP22"/>
</dbReference>
<evidence type="ECO:0000256" key="4">
    <source>
        <dbReference type="ARBA" id="ARBA00022989"/>
    </source>
</evidence>
<organism evidence="7 8">
    <name type="scientific">Tremella mesenterica</name>
    <name type="common">Jelly fungus</name>
    <dbReference type="NCBI Taxonomy" id="5217"/>
    <lineage>
        <taxon>Eukaryota</taxon>
        <taxon>Fungi</taxon>
        <taxon>Dikarya</taxon>
        <taxon>Basidiomycota</taxon>
        <taxon>Agaricomycotina</taxon>
        <taxon>Tremellomycetes</taxon>
        <taxon>Tremellales</taxon>
        <taxon>Tremellaceae</taxon>
        <taxon>Tremella</taxon>
    </lineage>
</organism>
<dbReference type="PANTHER" id="PTHR11266">
    <property type="entry name" value="PEROXISOMAL MEMBRANE PROTEIN 2, PXMP2 MPV17"/>
    <property type="match status" value="1"/>
</dbReference>
<dbReference type="Pfam" id="PF04117">
    <property type="entry name" value="Mpv17_PMP22"/>
    <property type="match status" value="1"/>
</dbReference>
<dbReference type="EMBL" id="SDIL01000006">
    <property type="protein sequence ID" value="RXK41795.1"/>
    <property type="molecule type" value="Genomic_DNA"/>
</dbReference>
<sequence>MSGLLNAYSSLLRRRPLMGNILTSAALFATGDVIAQQIIEKKGDKHDFARTGRIVIWGGAFFAPAVTIWFRVLEKVPITSKLPAAMTKACLDQFIAAPTVLSTFFCVMTLMEGKSLDDAKKKWQDSFVPTLKTNWMVWIPVQFTNMVCYLPPYLASLANTSSIHLFEQLLVPPPLRLLFVNCVNVPWNTFLSLQASKGEPVLKEKGHVSEISFGG</sequence>
<keyword evidence="5 6" id="KW-0472">Membrane</keyword>
<comment type="caution">
    <text evidence="7">The sequence shown here is derived from an EMBL/GenBank/DDBJ whole genome shotgun (WGS) entry which is preliminary data.</text>
</comment>
<feature type="transmembrane region" description="Helical" evidence="6">
    <location>
        <begin position="93"/>
        <end position="111"/>
    </location>
</feature>
<keyword evidence="3 6" id="KW-0812">Transmembrane</keyword>
<dbReference type="AlphaFoldDB" id="A0A4Q1BUN2"/>
<dbReference type="Proteomes" id="UP000289152">
    <property type="component" value="Unassembled WGS sequence"/>
</dbReference>
<keyword evidence="8" id="KW-1185">Reference proteome</keyword>
<keyword evidence="4 6" id="KW-1133">Transmembrane helix</keyword>
<dbReference type="STRING" id="5217.A0A4Q1BUN2"/>
<gene>
    <name evidence="7" type="ORF">M231_01030</name>
</gene>
<reference evidence="7 8" key="1">
    <citation type="submission" date="2016-06" db="EMBL/GenBank/DDBJ databases">
        <title>Evolution of pathogenesis and genome organization in the Tremellales.</title>
        <authorList>
            <person name="Cuomo C."/>
            <person name="Litvintseva A."/>
            <person name="Heitman J."/>
            <person name="Chen Y."/>
            <person name="Sun S."/>
            <person name="Springer D."/>
            <person name="Dromer F."/>
            <person name="Young S."/>
            <person name="Zeng Q."/>
            <person name="Chapman S."/>
            <person name="Gujja S."/>
            <person name="Saif S."/>
            <person name="Birren B."/>
        </authorList>
    </citation>
    <scope>NUCLEOTIDE SEQUENCE [LARGE SCALE GENOMIC DNA]</scope>
    <source>
        <strain evidence="7 8">ATCC 28783</strain>
    </source>
</reference>
<name>A0A4Q1BUN2_TREME</name>
<evidence type="ECO:0000256" key="5">
    <source>
        <dbReference type="ARBA" id="ARBA00023136"/>
    </source>
</evidence>
<dbReference type="VEuPathDB" id="FungiDB:TREMEDRAFT_29813"/>
<evidence type="ECO:0000256" key="1">
    <source>
        <dbReference type="ARBA" id="ARBA00004141"/>
    </source>
</evidence>
<evidence type="ECO:0000313" key="7">
    <source>
        <dbReference type="EMBL" id="RXK41795.1"/>
    </source>
</evidence>
<dbReference type="InParanoid" id="A0A4Q1BUN2"/>
<comment type="similarity">
    <text evidence="2 6">Belongs to the peroxisomal membrane protein PXMP2/4 family.</text>
</comment>
<accession>A0A4Q1BUN2</accession>
<evidence type="ECO:0000256" key="3">
    <source>
        <dbReference type="ARBA" id="ARBA00022692"/>
    </source>
</evidence>
<feature type="transmembrane region" description="Helical" evidence="6">
    <location>
        <begin position="17"/>
        <end position="34"/>
    </location>
</feature>
<dbReference type="OrthoDB" id="430207at2759"/>
<evidence type="ECO:0008006" key="9">
    <source>
        <dbReference type="Google" id="ProtNLM"/>
    </source>
</evidence>
<protein>
    <recommendedName>
        <fullName evidence="9">Protein SYM1</fullName>
    </recommendedName>
</protein>
<comment type="subcellular location">
    <subcellularLocation>
        <location evidence="1">Membrane</location>
        <topology evidence="1">Multi-pass membrane protein</topology>
    </subcellularLocation>
</comment>
<feature type="transmembrane region" description="Helical" evidence="6">
    <location>
        <begin position="54"/>
        <end position="73"/>
    </location>
</feature>